<evidence type="ECO:0000313" key="1">
    <source>
        <dbReference type="EMBL" id="OJJ82017.1"/>
    </source>
</evidence>
<organism evidence="1 2">
    <name type="scientific">Aspergillus glaucus CBS 516.65</name>
    <dbReference type="NCBI Taxonomy" id="1160497"/>
    <lineage>
        <taxon>Eukaryota</taxon>
        <taxon>Fungi</taxon>
        <taxon>Dikarya</taxon>
        <taxon>Ascomycota</taxon>
        <taxon>Pezizomycotina</taxon>
        <taxon>Eurotiomycetes</taxon>
        <taxon>Eurotiomycetidae</taxon>
        <taxon>Eurotiales</taxon>
        <taxon>Aspergillaceae</taxon>
        <taxon>Aspergillus</taxon>
        <taxon>Aspergillus subgen. Aspergillus</taxon>
    </lineage>
</organism>
<dbReference type="RefSeq" id="XP_022398715.1">
    <property type="nucleotide sequence ID" value="XM_022547100.1"/>
</dbReference>
<dbReference type="AlphaFoldDB" id="A0A1L9VDK3"/>
<dbReference type="VEuPathDB" id="FungiDB:ASPGLDRAFT_49403"/>
<evidence type="ECO:0000313" key="2">
    <source>
        <dbReference type="Proteomes" id="UP000184300"/>
    </source>
</evidence>
<dbReference type="Proteomes" id="UP000184300">
    <property type="component" value="Unassembled WGS sequence"/>
</dbReference>
<proteinExistence type="predicted"/>
<sequence>MSFLVDLAEDGGCGGCGIDPRRLSNLPNLHGRNFVAAWVHIRELMLDYKMESRVAVDMGIAFIQHAPNLQKLSMSFDIGGDAALFLRRLMHMDILQPPTQFVALAILSVLFRFDGSVLPLNLAIDGRRYSRHYEIDARIWILLICLGVGLHRAHSLTSL</sequence>
<accession>A0A1L9VDK3</accession>
<dbReference type="EMBL" id="KV878903">
    <property type="protein sequence ID" value="OJJ82017.1"/>
    <property type="molecule type" value="Genomic_DNA"/>
</dbReference>
<dbReference type="GeneID" id="34463361"/>
<keyword evidence="2" id="KW-1185">Reference proteome</keyword>
<dbReference type="OrthoDB" id="4402051at2759"/>
<name>A0A1L9VDK3_ASPGL</name>
<gene>
    <name evidence="1" type="ORF">ASPGLDRAFT_49403</name>
</gene>
<protein>
    <submittedName>
        <fullName evidence="1">Uncharacterized protein</fullName>
    </submittedName>
</protein>
<reference evidence="2" key="1">
    <citation type="journal article" date="2017" name="Genome Biol.">
        <title>Comparative genomics reveals high biological diversity and specific adaptations in the industrially and medically important fungal genus Aspergillus.</title>
        <authorList>
            <person name="de Vries R.P."/>
            <person name="Riley R."/>
            <person name="Wiebenga A."/>
            <person name="Aguilar-Osorio G."/>
            <person name="Amillis S."/>
            <person name="Uchima C.A."/>
            <person name="Anderluh G."/>
            <person name="Asadollahi M."/>
            <person name="Askin M."/>
            <person name="Barry K."/>
            <person name="Battaglia E."/>
            <person name="Bayram O."/>
            <person name="Benocci T."/>
            <person name="Braus-Stromeyer S.A."/>
            <person name="Caldana C."/>
            <person name="Canovas D."/>
            <person name="Cerqueira G.C."/>
            <person name="Chen F."/>
            <person name="Chen W."/>
            <person name="Choi C."/>
            <person name="Clum A."/>
            <person name="Dos Santos R.A."/>
            <person name="Damasio A.R."/>
            <person name="Diallinas G."/>
            <person name="Emri T."/>
            <person name="Fekete E."/>
            <person name="Flipphi M."/>
            <person name="Freyberg S."/>
            <person name="Gallo A."/>
            <person name="Gournas C."/>
            <person name="Habgood R."/>
            <person name="Hainaut M."/>
            <person name="Harispe M.L."/>
            <person name="Henrissat B."/>
            <person name="Hilden K.S."/>
            <person name="Hope R."/>
            <person name="Hossain A."/>
            <person name="Karabika E."/>
            <person name="Karaffa L."/>
            <person name="Karanyi Z."/>
            <person name="Krasevec N."/>
            <person name="Kuo A."/>
            <person name="Kusch H."/>
            <person name="LaButti K."/>
            <person name="Lagendijk E.L."/>
            <person name="Lapidus A."/>
            <person name="Levasseur A."/>
            <person name="Lindquist E."/>
            <person name="Lipzen A."/>
            <person name="Logrieco A.F."/>
            <person name="MacCabe A."/>
            <person name="Maekelae M.R."/>
            <person name="Malavazi I."/>
            <person name="Melin P."/>
            <person name="Meyer V."/>
            <person name="Mielnichuk N."/>
            <person name="Miskei M."/>
            <person name="Molnar A.P."/>
            <person name="Mule G."/>
            <person name="Ngan C.Y."/>
            <person name="Orejas M."/>
            <person name="Orosz E."/>
            <person name="Ouedraogo J.P."/>
            <person name="Overkamp K.M."/>
            <person name="Park H.-S."/>
            <person name="Perrone G."/>
            <person name="Piumi F."/>
            <person name="Punt P.J."/>
            <person name="Ram A.F."/>
            <person name="Ramon A."/>
            <person name="Rauscher S."/>
            <person name="Record E."/>
            <person name="Riano-Pachon D.M."/>
            <person name="Robert V."/>
            <person name="Roehrig J."/>
            <person name="Ruller R."/>
            <person name="Salamov A."/>
            <person name="Salih N.S."/>
            <person name="Samson R.A."/>
            <person name="Sandor E."/>
            <person name="Sanguinetti M."/>
            <person name="Schuetze T."/>
            <person name="Sepcic K."/>
            <person name="Shelest E."/>
            <person name="Sherlock G."/>
            <person name="Sophianopoulou V."/>
            <person name="Squina F.M."/>
            <person name="Sun H."/>
            <person name="Susca A."/>
            <person name="Todd R.B."/>
            <person name="Tsang A."/>
            <person name="Unkles S.E."/>
            <person name="van de Wiele N."/>
            <person name="van Rossen-Uffink D."/>
            <person name="Oliveira J.V."/>
            <person name="Vesth T.C."/>
            <person name="Visser J."/>
            <person name="Yu J.-H."/>
            <person name="Zhou M."/>
            <person name="Andersen M.R."/>
            <person name="Archer D.B."/>
            <person name="Baker S.E."/>
            <person name="Benoit I."/>
            <person name="Brakhage A.A."/>
            <person name="Braus G.H."/>
            <person name="Fischer R."/>
            <person name="Frisvad J.C."/>
            <person name="Goldman G.H."/>
            <person name="Houbraken J."/>
            <person name="Oakley B."/>
            <person name="Pocsi I."/>
            <person name="Scazzocchio C."/>
            <person name="Seiboth B."/>
            <person name="vanKuyk P.A."/>
            <person name="Wortman J."/>
            <person name="Dyer P.S."/>
            <person name="Grigoriev I.V."/>
        </authorList>
    </citation>
    <scope>NUCLEOTIDE SEQUENCE [LARGE SCALE GENOMIC DNA]</scope>
    <source>
        <strain evidence="2">CBS 516.65</strain>
    </source>
</reference>